<keyword evidence="4" id="KW-1185">Reference proteome</keyword>
<dbReference type="InterPro" id="IPR012373">
    <property type="entry name" value="Ferrdict_sens_TM"/>
</dbReference>
<dbReference type="InterPro" id="IPR006860">
    <property type="entry name" value="FecR"/>
</dbReference>
<evidence type="ECO:0000259" key="2">
    <source>
        <dbReference type="Pfam" id="PF04773"/>
    </source>
</evidence>
<dbReference type="EMBL" id="JARESE010000036">
    <property type="protein sequence ID" value="MDE8652337.1"/>
    <property type="molecule type" value="Genomic_DNA"/>
</dbReference>
<name>A0ABT5WQL3_9SPHN</name>
<dbReference type="PANTHER" id="PTHR30273:SF2">
    <property type="entry name" value="PROTEIN FECR"/>
    <property type="match status" value="1"/>
</dbReference>
<feature type="domain" description="FecR protein" evidence="2">
    <location>
        <begin position="102"/>
        <end position="192"/>
    </location>
</feature>
<sequence>MDTARLWMIRVNEPDFDNWDGLSAWLEADPRHLAAYETALDEDAWAAGLVVGESRPVPFARSPAPARPALSRRRALLAGAIAATLAGVGTWSVMGHRPAGTEIVTAPGEHMSVALSDGTRIALNGGTAISYDPEHPRRVTVERGEALFEVHHDTATPFVVMAGDTRLIDAGTVFNVVRDGDALEVAVAEGAVIYDAARQPIRLEPGDALVRPDGSARPQLRKADPASIGSWREGLRQYDNAMLATVARDLSRSVGKPIHLAPGAERIRYSGTLAIEGSAKDIMARVGPLLGVTITEGADAWEMMPADAAPR</sequence>
<evidence type="ECO:0000313" key="4">
    <source>
        <dbReference type="Proteomes" id="UP001216253"/>
    </source>
</evidence>
<reference evidence="3 4" key="1">
    <citation type="submission" date="2023-03" db="EMBL/GenBank/DDBJ databases">
        <title>NovoSphingobium album sp. nov. isolated from polycyclic aromatic hydrocarbons- and heavy-metal polluted soil.</title>
        <authorList>
            <person name="Liu Z."/>
            <person name="Wang K."/>
        </authorList>
    </citation>
    <scope>NUCLEOTIDE SEQUENCE [LARGE SCALE GENOMIC DNA]</scope>
    <source>
        <strain evidence="3 4">H3SJ31-1</strain>
    </source>
</reference>
<dbReference type="Pfam" id="PF04773">
    <property type="entry name" value="FecR"/>
    <property type="match status" value="1"/>
</dbReference>
<organism evidence="3 4">
    <name type="scientific">Novosphingobium album</name>
    <name type="common">ex Liu et al. 2023</name>
    <dbReference type="NCBI Taxonomy" id="3031130"/>
    <lineage>
        <taxon>Bacteria</taxon>
        <taxon>Pseudomonadati</taxon>
        <taxon>Pseudomonadota</taxon>
        <taxon>Alphaproteobacteria</taxon>
        <taxon>Sphingomonadales</taxon>
        <taxon>Sphingomonadaceae</taxon>
        <taxon>Novosphingobium</taxon>
    </lineage>
</organism>
<evidence type="ECO:0000256" key="1">
    <source>
        <dbReference type="SAM" id="Phobius"/>
    </source>
</evidence>
<keyword evidence="1" id="KW-0472">Membrane</keyword>
<protein>
    <submittedName>
        <fullName evidence="3">FecR domain-containing protein</fullName>
    </submittedName>
</protein>
<keyword evidence="1" id="KW-0812">Transmembrane</keyword>
<comment type="caution">
    <text evidence="3">The sequence shown here is derived from an EMBL/GenBank/DDBJ whole genome shotgun (WGS) entry which is preliminary data.</text>
</comment>
<evidence type="ECO:0000313" key="3">
    <source>
        <dbReference type="EMBL" id="MDE8652337.1"/>
    </source>
</evidence>
<feature type="transmembrane region" description="Helical" evidence="1">
    <location>
        <begin position="75"/>
        <end position="94"/>
    </location>
</feature>
<keyword evidence="1" id="KW-1133">Transmembrane helix</keyword>
<dbReference type="Proteomes" id="UP001216253">
    <property type="component" value="Unassembled WGS sequence"/>
</dbReference>
<dbReference type="Gene3D" id="2.60.120.1440">
    <property type="match status" value="1"/>
</dbReference>
<dbReference type="PIRSF" id="PIRSF018266">
    <property type="entry name" value="FecR"/>
    <property type="match status" value="1"/>
</dbReference>
<dbReference type="PANTHER" id="PTHR30273">
    <property type="entry name" value="PERIPLASMIC SIGNAL SENSOR AND SIGMA FACTOR ACTIVATOR FECR-RELATED"/>
    <property type="match status" value="1"/>
</dbReference>
<accession>A0ABT5WQL3</accession>
<dbReference type="RefSeq" id="WP_275228421.1">
    <property type="nucleotide sequence ID" value="NZ_JARESE010000036.1"/>
</dbReference>
<proteinExistence type="predicted"/>
<gene>
    <name evidence="3" type="ORF">PYV00_11540</name>
</gene>